<evidence type="ECO:0000256" key="3">
    <source>
        <dbReference type="ARBA" id="ARBA00019833"/>
    </source>
</evidence>
<feature type="domain" description="Aminotransferase class I/classII large" evidence="9">
    <location>
        <begin position="30"/>
        <end position="219"/>
    </location>
</feature>
<dbReference type="InterPro" id="IPR004839">
    <property type="entry name" value="Aminotransferase_I/II_large"/>
</dbReference>
<dbReference type="CDD" id="cd05389">
    <property type="entry name" value="CobQ_N"/>
    <property type="match status" value="1"/>
</dbReference>
<dbReference type="InterPro" id="IPR002586">
    <property type="entry name" value="CobQ/CobB/MinD/ParA_Nub-bd_dom"/>
</dbReference>
<name>A0A450V8U5_9GAMM</name>
<dbReference type="Gene3D" id="3.40.50.880">
    <property type="match status" value="1"/>
</dbReference>
<evidence type="ECO:0000256" key="8">
    <source>
        <dbReference type="SAM" id="MobiDB-lite"/>
    </source>
</evidence>
<evidence type="ECO:0000313" key="14">
    <source>
        <dbReference type="EMBL" id="VFK01218.1"/>
    </source>
</evidence>
<dbReference type="Pfam" id="PF01656">
    <property type="entry name" value="CbiA"/>
    <property type="match status" value="1"/>
</dbReference>
<evidence type="ECO:0000256" key="4">
    <source>
        <dbReference type="ARBA" id="ARBA00022573"/>
    </source>
</evidence>
<dbReference type="GO" id="GO:0009236">
    <property type="term" value="P:cobalamin biosynthetic process"/>
    <property type="evidence" value="ECO:0007669"/>
    <property type="project" value="UniProtKB-UniRule"/>
</dbReference>
<protein>
    <recommendedName>
        <fullName evidence="3 7">Cobyric acid synthase</fullName>
    </recommendedName>
</protein>
<evidence type="ECO:0000313" key="13">
    <source>
        <dbReference type="EMBL" id="VFJ94686.1"/>
    </source>
</evidence>
<dbReference type="Pfam" id="PF07685">
    <property type="entry name" value="GATase_3"/>
    <property type="match status" value="1"/>
</dbReference>
<feature type="domain" description="CobQ/CobB/MinD/ParA nucleotide binding" evidence="10">
    <location>
        <begin position="527"/>
        <end position="752"/>
    </location>
</feature>
<dbReference type="CDD" id="cd00609">
    <property type="entry name" value="AAT_like"/>
    <property type="match status" value="1"/>
</dbReference>
<dbReference type="UniPathway" id="UPA00148"/>
<dbReference type="HAMAP" id="MF_00028">
    <property type="entry name" value="CobQ"/>
    <property type="match status" value="1"/>
</dbReference>
<feature type="compositionally biased region" description="Polar residues" evidence="8">
    <location>
        <begin position="258"/>
        <end position="274"/>
    </location>
</feature>
<keyword evidence="4 7" id="KW-0169">Cobalamin biosynthesis</keyword>
<proteinExistence type="inferred from homology"/>
<dbReference type="SUPFAM" id="SSF53383">
    <property type="entry name" value="PLP-dependent transferases"/>
    <property type="match status" value="1"/>
</dbReference>
<dbReference type="NCBIfam" id="NF001989">
    <property type="entry name" value="PRK00784.1"/>
    <property type="match status" value="1"/>
</dbReference>
<dbReference type="Gene3D" id="3.40.50.300">
    <property type="entry name" value="P-loop containing nucleotide triphosphate hydrolases"/>
    <property type="match status" value="1"/>
</dbReference>
<dbReference type="InterPro" id="IPR047045">
    <property type="entry name" value="CobQ_N"/>
</dbReference>
<dbReference type="InterPro" id="IPR015424">
    <property type="entry name" value="PyrdxlP-dep_Trfase"/>
</dbReference>
<evidence type="ECO:0000259" key="11">
    <source>
        <dbReference type="Pfam" id="PF07685"/>
    </source>
</evidence>
<feature type="region of interest" description="Disordered" evidence="8">
    <location>
        <begin position="223"/>
        <end position="274"/>
    </location>
</feature>
<reference evidence="14" key="1">
    <citation type="submission" date="2019-02" db="EMBL/GenBank/DDBJ databases">
        <authorList>
            <person name="Gruber-Vodicka R. H."/>
            <person name="Seah K. B. B."/>
        </authorList>
    </citation>
    <scope>NUCLEOTIDE SEQUENCE</scope>
    <source>
        <strain evidence="14">BECK_SA2B12</strain>
        <strain evidence="12">BECK_SA2B15</strain>
        <strain evidence="13">BECK_SA2B20</strain>
    </source>
</reference>
<feature type="domain" description="Aminotransferase class I/classII large" evidence="9">
    <location>
        <begin position="287"/>
        <end position="436"/>
    </location>
</feature>
<dbReference type="PANTHER" id="PTHR21343:SF1">
    <property type="entry name" value="COBYRIC ACID SYNTHASE"/>
    <property type="match status" value="1"/>
</dbReference>
<dbReference type="Gene3D" id="3.40.640.10">
    <property type="entry name" value="Type I PLP-dependent aspartate aminotransferase-like (Major domain)"/>
    <property type="match status" value="1"/>
</dbReference>
<dbReference type="AlphaFoldDB" id="A0A450V8U5"/>
<dbReference type="PANTHER" id="PTHR21343">
    <property type="entry name" value="DETHIOBIOTIN SYNTHETASE"/>
    <property type="match status" value="1"/>
</dbReference>
<dbReference type="GO" id="GO:0015420">
    <property type="term" value="F:ABC-type vitamin B12 transporter activity"/>
    <property type="evidence" value="ECO:0007669"/>
    <property type="project" value="UniProtKB-UniRule"/>
</dbReference>
<dbReference type="InterPro" id="IPR033949">
    <property type="entry name" value="CobQ_GATase1"/>
</dbReference>
<evidence type="ECO:0000256" key="7">
    <source>
        <dbReference type="HAMAP-Rule" id="MF_00028"/>
    </source>
</evidence>
<dbReference type="PROSITE" id="PS00105">
    <property type="entry name" value="AA_TRANSFER_CLASS_1"/>
    <property type="match status" value="1"/>
</dbReference>
<dbReference type="InterPro" id="IPR011698">
    <property type="entry name" value="GATase_3"/>
</dbReference>
<comment type="similarity">
    <text evidence="2 7">Belongs to the CobB/CobQ family. CobQ subfamily.</text>
</comment>
<feature type="active site" description="Nucleophile" evidence="7">
    <location>
        <position position="861"/>
    </location>
</feature>
<dbReference type="EMBL" id="CAADFG010000063">
    <property type="protein sequence ID" value="VFJ93915.1"/>
    <property type="molecule type" value="Genomic_DNA"/>
</dbReference>
<dbReference type="InterPro" id="IPR029062">
    <property type="entry name" value="Class_I_gatase-like"/>
</dbReference>
<organism evidence="14">
    <name type="scientific">Candidatus Kentrum eta</name>
    <dbReference type="NCBI Taxonomy" id="2126337"/>
    <lineage>
        <taxon>Bacteria</taxon>
        <taxon>Pseudomonadati</taxon>
        <taxon>Pseudomonadota</taxon>
        <taxon>Gammaproteobacteria</taxon>
        <taxon>Candidatus Kentrum</taxon>
    </lineage>
</organism>
<dbReference type="EMBL" id="CAADFI010000065">
    <property type="protein sequence ID" value="VFJ94686.1"/>
    <property type="molecule type" value="Genomic_DNA"/>
</dbReference>
<evidence type="ECO:0000256" key="1">
    <source>
        <dbReference type="ARBA" id="ARBA00004953"/>
    </source>
</evidence>
<feature type="active site" evidence="7">
    <location>
        <position position="959"/>
    </location>
</feature>
<accession>A0A450V8U5</accession>
<dbReference type="GO" id="GO:0003824">
    <property type="term" value="F:catalytic activity"/>
    <property type="evidence" value="ECO:0007669"/>
    <property type="project" value="InterPro"/>
</dbReference>
<dbReference type="InterPro" id="IPR015421">
    <property type="entry name" value="PyrdxlP-dep_Trfase_major"/>
</dbReference>
<evidence type="ECO:0000259" key="10">
    <source>
        <dbReference type="Pfam" id="PF01656"/>
    </source>
</evidence>
<evidence type="ECO:0000313" key="12">
    <source>
        <dbReference type="EMBL" id="VFJ93915.1"/>
    </source>
</evidence>
<keyword evidence="5 7" id="KW-0315">Glutamine amidotransferase</keyword>
<gene>
    <name evidence="7" type="primary">cobQ</name>
    <name evidence="12" type="ORF">BECKH772A_GA0070896_1006312</name>
    <name evidence="13" type="ORF">BECKH772B_GA0070898_1006512</name>
    <name evidence="14" type="ORF">BECKH772C_GA0070978_1006012</name>
</gene>
<evidence type="ECO:0000256" key="2">
    <source>
        <dbReference type="ARBA" id="ARBA00006205"/>
    </source>
</evidence>
<dbReference type="InterPro" id="IPR004838">
    <property type="entry name" value="NHTrfase_class1_PyrdxlP-BS"/>
</dbReference>
<dbReference type="SUPFAM" id="SSF52317">
    <property type="entry name" value="Class I glutamine amidotransferase-like"/>
    <property type="match status" value="1"/>
</dbReference>
<dbReference type="CDD" id="cd01750">
    <property type="entry name" value="GATase1_CobQ"/>
    <property type="match status" value="1"/>
</dbReference>
<sequence>MTHPTEPDPPFAHGGHIRHLARLAGCRVEELLDFSANINPLGPPSSLRRTLSRHLETVTHYPDPDCRALREAIAHVTALPPEEIVCGNGSTELLYTLPLAFSQGETSTGDPLSAAPIRRAILPVPSYLDYASAVARAGLAITPIPLDARRGFAMDWERVEKALGAGTAEATSRAMVILGQPNNPSGALFDPADLLRVADRHPSTLFVVDEAFMDFVADSGKGIVGGQHDPSSQTGHSTIASNPLSQGSAIEEHRRAQHTASQTGHSTTASNPISQGRTIEEHCRAQRNIIVLRSMTKFHAIPGLRLGYALAPTPLARRLSAYLPPWSVGTLAQAAGVAALEDTAYAHRTRETVARLREGLQGGLADLGGLTVYPSAANYLLVRLDGTDFDAPTLARQLLAHRIAIRVCDNYPGLDTRYFRVAVRTEEENQQLLDTLNRVLSPRSQPDVGWAKAPGAVPIMEGSMDTARCDFPHPTVTTAGHDEAAAERGWQDAGGPKLGECSALHDPISDRPQRRQARFGGRLAPAVMFQGTSSNAGKSILTTALCRILLQDGYRVAPFKAQNMSLNSYVTRDGEEMGRAQVVQAQACRLDPDVRMNPVLLKPNSDTGAQVIVLGKPVGNMDVDAYIRYKPQAFDAVRGAYDALASETDIMVLEGAGSPGEVNLKHHDIVNMAMARHAGARVLLVGDIDRGGVFAAFVGTLEVLGEWERALIAGFVINRFRGRQALLADAMAYVREHTGRPVFGVVPYLPALGLPEEDSVSFKAENRPSAPPSRDHVTIALIDLPHIANFTDFDPLELEPDVHLSIVRDSRQLSGQLGAPDAVILPGSKNVPGDLDWLRAGDLADGILALAGQGVTIVGICGGLQMLGTAIADPHGLESGDGGTRAGLSLLPLRTVLETDKTLKAVSAHHPASGCWLKGYEIHHGHTHSETLAPALVTEGGKAIGFATQDGRISGTYLHGLYDNDLFRRWFIDGLRARRGFAPLGAVQVRYNIEPALDRLADAVREGLDLKRIYGEIGL</sequence>
<dbReference type="InterPro" id="IPR004459">
    <property type="entry name" value="CobQ_synth"/>
</dbReference>
<dbReference type="PROSITE" id="PS51274">
    <property type="entry name" value="GATASE_COBBQ"/>
    <property type="match status" value="1"/>
</dbReference>
<comment type="function">
    <text evidence="6 7">Catalyzes amidations at positions B, D, E, and G on adenosylcobyrinic A,C-diamide. NH(2) groups are provided by glutamine, and one molecule of ATP is hydrogenolyzed for each amidation.</text>
</comment>
<dbReference type="Pfam" id="PF00155">
    <property type="entry name" value="Aminotran_1_2"/>
    <property type="match status" value="2"/>
</dbReference>
<evidence type="ECO:0000256" key="6">
    <source>
        <dbReference type="ARBA" id="ARBA00025166"/>
    </source>
</evidence>
<dbReference type="InterPro" id="IPR027417">
    <property type="entry name" value="P-loop_NTPase"/>
</dbReference>
<comment type="pathway">
    <text evidence="1 7">Cofactor biosynthesis; adenosylcobalamin biosynthesis.</text>
</comment>
<dbReference type="EMBL" id="CAADFJ010000060">
    <property type="protein sequence ID" value="VFK01218.1"/>
    <property type="molecule type" value="Genomic_DNA"/>
</dbReference>
<dbReference type="InterPro" id="IPR015422">
    <property type="entry name" value="PyrdxlP-dep_Trfase_small"/>
</dbReference>
<feature type="compositionally biased region" description="Polar residues" evidence="8">
    <location>
        <begin position="229"/>
        <end position="248"/>
    </location>
</feature>
<dbReference type="Gene3D" id="3.90.1150.10">
    <property type="entry name" value="Aspartate Aminotransferase, domain 1"/>
    <property type="match status" value="1"/>
</dbReference>
<evidence type="ECO:0000259" key="9">
    <source>
        <dbReference type="Pfam" id="PF00155"/>
    </source>
</evidence>
<feature type="domain" description="CobB/CobQ-like glutamine amidotransferase" evidence="11">
    <location>
        <begin position="778"/>
        <end position="965"/>
    </location>
</feature>
<dbReference type="NCBIfam" id="TIGR00313">
    <property type="entry name" value="cobQ"/>
    <property type="match status" value="1"/>
</dbReference>
<evidence type="ECO:0000256" key="5">
    <source>
        <dbReference type="ARBA" id="ARBA00022962"/>
    </source>
</evidence>
<dbReference type="GO" id="GO:0030170">
    <property type="term" value="F:pyridoxal phosphate binding"/>
    <property type="evidence" value="ECO:0007669"/>
    <property type="project" value="InterPro"/>
</dbReference>
<dbReference type="SUPFAM" id="SSF52540">
    <property type="entry name" value="P-loop containing nucleoside triphosphate hydrolases"/>
    <property type="match status" value="1"/>
</dbReference>